<organism evidence="1 2">
    <name type="scientific">Trichonephila inaurata madagascariensis</name>
    <dbReference type="NCBI Taxonomy" id="2747483"/>
    <lineage>
        <taxon>Eukaryota</taxon>
        <taxon>Metazoa</taxon>
        <taxon>Ecdysozoa</taxon>
        <taxon>Arthropoda</taxon>
        <taxon>Chelicerata</taxon>
        <taxon>Arachnida</taxon>
        <taxon>Araneae</taxon>
        <taxon>Araneomorphae</taxon>
        <taxon>Entelegynae</taxon>
        <taxon>Araneoidea</taxon>
        <taxon>Nephilidae</taxon>
        <taxon>Trichonephila</taxon>
        <taxon>Trichonephila inaurata</taxon>
    </lineage>
</organism>
<dbReference type="AlphaFoldDB" id="A0A8X6IK32"/>
<dbReference type="EMBL" id="BMAV01026198">
    <property type="protein sequence ID" value="GFS48206.1"/>
    <property type="molecule type" value="Genomic_DNA"/>
</dbReference>
<gene>
    <name evidence="1" type="ORF">TNIN_137401</name>
</gene>
<comment type="caution">
    <text evidence="1">The sequence shown here is derived from an EMBL/GenBank/DDBJ whole genome shotgun (WGS) entry which is preliminary data.</text>
</comment>
<accession>A0A8X6IK32</accession>
<reference evidence="1" key="1">
    <citation type="submission" date="2020-08" db="EMBL/GenBank/DDBJ databases">
        <title>Multicomponent nature underlies the extraordinary mechanical properties of spider dragline silk.</title>
        <authorList>
            <person name="Kono N."/>
            <person name="Nakamura H."/>
            <person name="Mori M."/>
            <person name="Yoshida Y."/>
            <person name="Ohtoshi R."/>
            <person name="Malay A.D."/>
            <person name="Moran D.A.P."/>
            <person name="Tomita M."/>
            <person name="Numata K."/>
            <person name="Arakawa K."/>
        </authorList>
    </citation>
    <scope>NUCLEOTIDE SEQUENCE</scope>
</reference>
<dbReference type="Proteomes" id="UP000886998">
    <property type="component" value="Unassembled WGS sequence"/>
</dbReference>
<evidence type="ECO:0000313" key="2">
    <source>
        <dbReference type="Proteomes" id="UP000886998"/>
    </source>
</evidence>
<dbReference type="OrthoDB" id="6437067at2759"/>
<evidence type="ECO:0000313" key="1">
    <source>
        <dbReference type="EMBL" id="GFS48206.1"/>
    </source>
</evidence>
<keyword evidence="2" id="KW-1185">Reference proteome</keyword>
<proteinExistence type="predicted"/>
<protein>
    <submittedName>
        <fullName evidence="1">Craniofacial development protein 2</fullName>
    </submittedName>
</protein>
<name>A0A8X6IK32_9ARAC</name>
<sequence>MKSQTKDWFDEECAIANEKKNATYKCMIQARTRNKAKDYHNLRRVEKKIFRRKKVFGEDLFKDAEHLKSVNECRAFYQKINRNWLDFKQTNFCKNVHSEILTDVQDILKRWHEYFVQPV</sequence>